<proteinExistence type="predicted"/>
<accession>A0A0Q9Y0G4</accession>
<dbReference type="Gene3D" id="3.30.300.20">
    <property type="match status" value="1"/>
</dbReference>
<gene>
    <name evidence="1" type="ORF">ACA29_22500</name>
</gene>
<dbReference type="PANTHER" id="PTHR35368:SF1">
    <property type="entry name" value="HYDROPEROXIDE REDUCTASE"/>
    <property type="match status" value="1"/>
</dbReference>
<dbReference type="InterPro" id="IPR015946">
    <property type="entry name" value="KH_dom-like_a/b"/>
</dbReference>
<reference evidence="1 2" key="1">
    <citation type="submission" date="2015-06" db="EMBL/GenBank/DDBJ databases">
        <title>Genome sequencing project of Bacillus galactosidilyticus PL133.</title>
        <authorList>
            <person name="Gaiero J."/>
            <person name="Nicol R."/>
            <person name="Habash M."/>
        </authorList>
    </citation>
    <scope>NUCLEOTIDE SEQUENCE [LARGE SCALE GENOMIC DNA]</scope>
    <source>
        <strain evidence="1 2">PL133</strain>
    </source>
</reference>
<dbReference type="EMBL" id="LGPB01000137">
    <property type="protein sequence ID" value="KRG09841.1"/>
    <property type="molecule type" value="Genomic_DNA"/>
</dbReference>
<dbReference type="InterPro" id="IPR003718">
    <property type="entry name" value="OsmC/Ohr_fam"/>
</dbReference>
<dbReference type="SUPFAM" id="SSF82784">
    <property type="entry name" value="OsmC-like"/>
    <property type="match status" value="1"/>
</dbReference>
<evidence type="ECO:0000313" key="2">
    <source>
        <dbReference type="Proteomes" id="UP000053881"/>
    </source>
</evidence>
<comment type="caution">
    <text evidence="1">The sequence shown here is derived from an EMBL/GenBank/DDBJ whole genome shotgun (WGS) entry which is preliminary data.</text>
</comment>
<dbReference type="InterPro" id="IPR036102">
    <property type="entry name" value="OsmC/Ohrsf"/>
</dbReference>
<dbReference type="AlphaFoldDB" id="A0A0Q9Y0G4"/>
<dbReference type="PATRIC" id="fig|217031.4.peg.7647"/>
<dbReference type="PANTHER" id="PTHR35368">
    <property type="entry name" value="HYDROPEROXIDE REDUCTASE"/>
    <property type="match status" value="1"/>
</dbReference>
<dbReference type="Proteomes" id="UP000053881">
    <property type="component" value="Unassembled WGS sequence"/>
</dbReference>
<sequence length="177" mass="19275">MTSTKTLLKVETAGKWEDGVKTSIQIRDFDSFIIDEPASLGGTDQGAEEQIKEQNPVEFVLAGLTGCTSVMIALIAKEQNFTFAGVDFQNIGEIDLQGLKGVKGVSPHFQSVTFDVIIKTNESAERLQALKAEVEKRCPVMNLLLDAGVPVQSNWEKGRIIENEAKAKSLTGNCLVF</sequence>
<evidence type="ECO:0000313" key="1">
    <source>
        <dbReference type="EMBL" id="KRG09841.1"/>
    </source>
</evidence>
<protein>
    <submittedName>
        <fullName evidence="1">Osmotically inducible protein C</fullName>
    </submittedName>
</protein>
<dbReference type="Pfam" id="PF02566">
    <property type="entry name" value="OsmC"/>
    <property type="match status" value="1"/>
</dbReference>
<organism evidence="1 2">
    <name type="scientific">Lederbergia galactosidilytica</name>
    <dbReference type="NCBI Taxonomy" id="217031"/>
    <lineage>
        <taxon>Bacteria</taxon>
        <taxon>Bacillati</taxon>
        <taxon>Bacillota</taxon>
        <taxon>Bacilli</taxon>
        <taxon>Bacillales</taxon>
        <taxon>Bacillaceae</taxon>
        <taxon>Lederbergia</taxon>
    </lineage>
</organism>
<dbReference type="InterPro" id="IPR052924">
    <property type="entry name" value="OsmC/Ohr_hydroprdx_reductase"/>
</dbReference>
<name>A0A0Q9Y0G4_9BACI</name>